<dbReference type="Gene3D" id="3.30.2160.10">
    <property type="entry name" value="Hect, E3 ligase catalytic domain"/>
    <property type="match status" value="1"/>
</dbReference>
<evidence type="ECO:0000313" key="7">
    <source>
        <dbReference type="EnsemblMetazoa" id="SMAR007197-PA"/>
    </source>
</evidence>
<evidence type="ECO:0000256" key="5">
    <source>
        <dbReference type="PROSITE-ProRule" id="PRU00104"/>
    </source>
</evidence>
<feature type="domain" description="HECT" evidence="6">
    <location>
        <begin position="452"/>
        <end position="791"/>
    </location>
</feature>
<dbReference type="GO" id="GO:0009966">
    <property type="term" value="P:regulation of signal transduction"/>
    <property type="evidence" value="ECO:0007669"/>
    <property type="project" value="UniProtKB-ARBA"/>
</dbReference>
<dbReference type="STRING" id="126957.T1J0Y5"/>
<dbReference type="CDD" id="cd00078">
    <property type="entry name" value="HECTc"/>
    <property type="match status" value="1"/>
</dbReference>
<dbReference type="InterPro" id="IPR044611">
    <property type="entry name" value="E3A/B/C-like"/>
</dbReference>
<dbReference type="GO" id="GO:0061630">
    <property type="term" value="F:ubiquitin protein ligase activity"/>
    <property type="evidence" value="ECO:0007669"/>
    <property type="project" value="UniProtKB-EC"/>
</dbReference>
<dbReference type="PANTHER" id="PTHR45700">
    <property type="entry name" value="UBIQUITIN-PROTEIN LIGASE E3C"/>
    <property type="match status" value="1"/>
</dbReference>
<comment type="catalytic activity">
    <reaction evidence="1">
        <text>S-ubiquitinyl-[E2 ubiquitin-conjugating enzyme]-L-cysteine + [acceptor protein]-L-lysine = [E2 ubiquitin-conjugating enzyme]-L-cysteine + N(6)-ubiquitinyl-[acceptor protein]-L-lysine.</text>
        <dbReference type="EC" id="2.3.2.26"/>
    </reaction>
</comment>
<evidence type="ECO:0000256" key="1">
    <source>
        <dbReference type="ARBA" id="ARBA00000885"/>
    </source>
</evidence>
<dbReference type="Gene3D" id="3.90.1750.10">
    <property type="entry name" value="Hect, E3 ligase catalytic domains"/>
    <property type="match status" value="1"/>
</dbReference>
<dbReference type="EnsemblMetazoa" id="SMAR007197-RA">
    <property type="protein sequence ID" value="SMAR007197-PA"/>
    <property type="gene ID" value="SMAR007197"/>
</dbReference>
<dbReference type="eggNOG" id="KOG0941">
    <property type="taxonomic scope" value="Eukaryota"/>
</dbReference>
<name>T1J0Y5_STRMM</name>
<dbReference type="FunFam" id="3.30.2410.10:FF:000003">
    <property type="entry name" value="probable E3 ubiquitin-protein ligase HERC4 isoform X1"/>
    <property type="match status" value="1"/>
</dbReference>
<dbReference type="PANTHER" id="PTHR45700:SF9">
    <property type="entry name" value="HECT-TYPE E3 UBIQUITIN TRANSFERASE"/>
    <property type="match status" value="1"/>
</dbReference>
<dbReference type="EMBL" id="JH431742">
    <property type="status" value="NOT_ANNOTATED_CDS"/>
    <property type="molecule type" value="Genomic_DNA"/>
</dbReference>
<reference evidence="7" key="2">
    <citation type="submission" date="2015-02" db="UniProtKB">
        <authorList>
            <consortium name="EnsemblMetazoa"/>
        </authorList>
    </citation>
    <scope>IDENTIFICATION</scope>
</reference>
<keyword evidence="4 5" id="KW-0833">Ubl conjugation pathway</keyword>
<dbReference type="Gene3D" id="3.30.2410.10">
    <property type="entry name" value="Hect, E3 ligase catalytic domain"/>
    <property type="match status" value="1"/>
</dbReference>
<dbReference type="PROSITE" id="PS50237">
    <property type="entry name" value="HECT"/>
    <property type="match status" value="1"/>
</dbReference>
<sequence>MESNENLVCLACGEELFESALPRIICEFCGSVYNNNLSRLRGGSDRERVRLPSVDHQRDGPLRTFGAYLAHKFNFTPRDGQLTSYMLRPSSDTSLPAIAKDSRGKLVTITTPCLDERARTTKSESELRLFLSDSSDPNKIEYPNRKISREEFLEQIEEAKTQKRYTTIKGFYSTTYDSFQEINAVFKNEPDKDEVKLNDPDLKNLLLKAINEAIIDMPQHVHKALLKSMINALMQKDKSKDNIRAFYILIQNSIFGWQYSYPVLGHVLRQICTLASADHHLLMYWINNMDDEAMKNIIKYLHQFVAVAHFTPASEINSSQVPRKWWISCATKVLALLNAANNLSTPNKILYTEFYNCALDHADLMTEYHYWQNPDRPDRFSYCQYPFVLSIVAKRTILQKDSEQQMVWNARVKKLSGNCNSKRNAQSRYFFLNIQIKRSHLVLDSLHEIAKKQKDLKKKLKVTFEGEPGLDMGGLTKEWFLLLIRKLFDQDQGMFVYHAEARCYWFSLTAKGNLREYNLIGVLMGLAVYNSITLDVRFPFVCYKKLLSPPVVPSSESAPVGICKNASPTDLAEIMPEVGRSLNEVLKYEGDVEDMDLTYLASVEEFGKKMDWPLKPGGDNITVTNENRADFVESYVNWVINQGIYDKFKAFYLGFHSVCASNALIMLRPEEVEILVCGSPKLDMVELRKVTIYENCSPNDTYIQDFWEVVNSFSLDEHKKFLLFTTGSDRVPVGGMGEMIFKISCTRERSNMLPTSHTCFNQLVLPLYPNKEILRNKLIIAINNAEGFGLE</sequence>
<dbReference type="OMA" id="DLMSEYY"/>
<dbReference type="Proteomes" id="UP000014500">
    <property type="component" value="Unassembled WGS sequence"/>
</dbReference>
<feature type="active site" description="Glycyl thioester intermediate" evidence="5">
    <location>
        <position position="759"/>
    </location>
</feature>
<evidence type="ECO:0000313" key="8">
    <source>
        <dbReference type="Proteomes" id="UP000014500"/>
    </source>
</evidence>
<dbReference type="InterPro" id="IPR000569">
    <property type="entry name" value="HECT_dom"/>
</dbReference>
<dbReference type="SUPFAM" id="SSF56204">
    <property type="entry name" value="Hect, E3 ligase catalytic domain"/>
    <property type="match status" value="1"/>
</dbReference>
<evidence type="ECO:0000256" key="3">
    <source>
        <dbReference type="ARBA" id="ARBA00022679"/>
    </source>
</evidence>
<organism evidence="7 8">
    <name type="scientific">Strigamia maritima</name>
    <name type="common">European centipede</name>
    <name type="synonym">Geophilus maritimus</name>
    <dbReference type="NCBI Taxonomy" id="126957"/>
    <lineage>
        <taxon>Eukaryota</taxon>
        <taxon>Metazoa</taxon>
        <taxon>Ecdysozoa</taxon>
        <taxon>Arthropoda</taxon>
        <taxon>Myriapoda</taxon>
        <taxon>Chilopoda</taxon>
        <taxon>Pleurostigmophora</taxon>
        <taxon>Geophilomorpha</taxon>
        <taxon>Linotaeniidae</taxon>
        <taxon>Strigamia</taxon>
    </lineage>
</organism>
<evidence type="ECO:0000256" key="2">
    <source>
        <dbReference type="ARBA" id="ARBA00012485"/>
    </source>
</evidence>
<dbReference type="HOGENOM" id="CLU_002173_5_0_1"/>
<dbReference type="EC" id="2.3.2.26" evidence="2"/>
<evidence type="ECO:0000259" key="6">
    <source>
        <dbReference type="PROSITE" id="PS50237"/>
    </source>
</evidence>
<proteinExistence type="predicted"/>
<dbReference type="InterPro" id="IPR035983">
    <property type="entry name" value="Hect_E3_ubiquitin_ligase"/>
</dbReference>
<accession>T1J0Y5</accession>
<dbReference type="AlphaFoldDB" id="T1J0Y5"/>
<keyword evidence="8" id="KW-1185">Reference proteome</keyword>
<dbReference type="GO" id="GO:0000209">
    <property type="term" value="P:protein polyubiquitination"/>
    <property type="evidence" value="ECO:0007669"/>
    <property type="project" value="InterPro"/>
</dbReference>
<evidence type="ECO:0000256" key="4">
    <source>
        <dbReference type="ARBA" id="ARBA00022786"/>
    </source>
</evidence>
<protein>
    <recommendedName>
        <fullName evidence="2">HECT-type E3 ubiquitin transferase</fullName>
        <ecNumber evidence="2">2.3.2.26</ecNumber>
    </recommendedName>
</protein>
<dbReference type="SMART" id="SM00119">
    <property type="entry name" value="HECTc"/>
    <property type="match status" value="1"/>
</dbReference>
<reference evidence="8" key="1">
    <citation type="submission" date="2011-05" db="EMBL/GenBank/DDBJ databases">
        <authorList>
            <person name="Richards S.R."/>
            <person name="Qu J."/>
            <person name="Jiang H."/>
            <person name="Jhangiani S.N."/>
            <person name="Agravi P."/>
            <person name="Goodspeed R."/>
            <person name="Gross S."/>
            <person name="Mandapat C."/>
            <person name="Jackson L."/>
            <person name="Mathew T."/>
            <person name="Pu L."/>
            <person name="Thornton R."/>
            <person name="Saada N."/>
            <person name="Wilczek-Boney K.B."/>
            <person name="Lee S."/>
            <person name="Kovar C."/>
            <person name="Wu Y."/>
            <person name="Scherer S.E."/>
            <person name="Worley K.C."/>
            <person name="Muzny D.M."/>
            <person name="Gibbs R."/>
        </authorList>
    </citation>
    <scope>NUCLEOTIDE SEQUENCE</scope>
    <source>
        <strain evidence="8">Brora</strain>
    </source>
</reference>
<dbReference type="Pfam" id="PF00632">
    <property type="entry name" value="HECT"/>
    <property type="match status" value="1"/>
</dbReference>
<dbReference type="PhylomeDB" id="T1J0Y5"/>
<keyword evidence="3" id="KW-0808">Transferase</keyword>